<sequence length="59" mass="6507">MVHMAAILEANNGLIDAFLPDYLDHLGDKGTGSLNELHVRRGVYMPTQNVFPKSKVSPQ</sequence>
<name>A0A249PA54_9HYPH</name>
<proteinExistence type="predicted"/>
<dbReference type="KEGG" id="esj:SJ05684_c11080"/>
<keyword evidence="2" id="KW-1185">Reference proteome</keyword>
<dbReference type="Proteomes" id="UP000217211">
    <property type="component" value="Chromosome"/>
</dbReference>
<evidence type="ECO:0000313" key="1">
    <source>
        <dbReference type="EMBL" id="ASY62564.1"/>
    </source>
</evidence>
<gene>
    <name evidence="1" type="ORF">SJ05684_c11080</name>
</gene>
<dbReference type="EMBL" id="CP023067">
    <property type="protein sequence ID" value="ASY62564.1"/>
    <property type="molecule type" value="Genomic_DNA"/>
</dbReference>
<evidence type="ECO:0000313" key="2">
    <source>
        <dbReference type="Proteomes" id="UP000217211"/>
    </source>
</evidence>
<accession>A0A249PA54</accession>
<organism evidence="1 2">
    <name type="scientific">Sinorhizobium sojae CCBAU 05684</name>
    <dbReference type="NCBI Taxonomy" id="716928"/>
    <lineage>
        <taxon>Bacteria</taxon>
        <taxon>Pseudomonadati</taxon>
        <taxon>Pseudomonadota</taxon>
        <taxon>Alphaproteobacteria</taxon>
        <taxon>Hyphomicrobiales</taxon>
        <taxon>Rhizobiaceae</taxon>
        <taxon>Sinorhizobium/Ensifer group</taxon>
        <taxon>Sinorhizobium</taxon>
    </lineage>
</organism>
<protein>
    <submittedName>
        <fullName evidence="1">Uncharacterized protein</fullName>
    </submittedName>
</protein>
<dbReference type="AlphaFoldDB" id="A0A249PA54"/>
<reference evidence="1 2" key="1">
    <citation type="submission" date="2017-08" db="EMBL/GenBank/DDBJ databases">
        <title>Multipartite genome sequences of Sinorhizobium species nodulating soybeans.</title>
        <authorList>
            <person name="Tian C.F."/>
        </authorList>
    </citation>
    <scope>NUCLEOTIDE SEQUENCE [LARGE SCALE GENOMIC DNA]</scope>
    <source>
        <strain evidence="1 2">CCBAU 05684</strain>
    </source>
</reference>